<keyword evidence="1" id="KW-0812">Transmembrane</keyword>
<dbReference type="NCBIfam" id="TIGR02206">
    <property type="entry name" value="intg_mem_TP0381"/>
    <property type="match status" value="1"/>
</dbReference>
<feature type="transmembrane region" description="Helical" evidence="1">
    <location>
        <begin position="162"/>
        <end position="182"/>
    </location>
</feature>
<proteinExistence type="predicted"/>
<feature type="transmembrane region" description="Helical" evidence="1">
    <location>
        <begin position="205"/>
        <end position="227"/>
    </location>
</feature>
<feature type="transmembrane region" description="Helical" evidence="1">
    <location>
        <begin position="77"/>
        <end position="94"/>
    </location>
</feature>
<name>A0A942ULG6_9BACI</name>
<dbReference type="Pfam" id="PF14808">
    <property type="entry name" value="TMEM164"/>
    <property type="match status" value="1"/>
</dbReference>
<feature type="transmembrane region" description="Helical" evidence="1">
    <location>
        <begin position="131"/>
        <end position="150"/>
    </location>
</feature>
<sequence>MAKNEDPSFVMFSTAHIMAGVVLCLSIFLLFILKQKRPHQLKKSLLLERFFALSLLIMEVLYHVWMIKAGRWDLSNSLPLELCSISLVAAILLLWTGNRHLYDFVFFAGIGGALQAVATPDLDLSYPHFRYFHFFYTHFGIILTALYFTWMKGFGPTFKGIIKTMVALNLLLPLVFAVNIFVHGNYMFLRMKPIGGSLLDFLGPYPWYILSLEAVAILMFVSLWLLFRKRAVIEEKLWS</sequence>
<keyword evidence="3" id="KW-1185">Reference proteome</keyword>
<comment type="caution">
    <text evidence="2">The sequence shown here is derived from an EMBL/GenBank/DDBJ whole genome shotgun (WGS) entry which is preliminary data.</text>
</comment>
<reference evidence="2 3" key="1">
    <citation type="submission" date="2021-05" db="EMBL/GenBank/DDBJ databases">
        <title>Novel Bacillus species.</title>
        <authorList>
            <person name="Liu G."/>
        </authorList>
    </citation>
    <scope>NUCLEOTIDE SEQUENCE [LARGE SCALE GENOMIC DNA]</scope>
    <source>
        <strain evidence="2 3">FJAT-49682</strain>
    </source>
</reference>
<organism evidence="2 3">
    <name type="scientific">Lederbergia citrea</name>
    <dbReference type="NCBI Taxonomy" id="2833581"/>
    <lineage>
        <taxon>Bacteria</taxon>
        <taxon>Bacillati</taxon>
        <taxon>Bacillota</taxon>
        <taxon>Bacilli</taxon>
        <taxon>Bacillales</taxon>
        <taxon>Bacillaceae</taxon>
        <taxon>Lederbergia</taxon>
    </lineage>
</organism>
<accession>A0A942ULG6</accession>
<keyword evidence="1" id="KW-1133">Transmembrane helix</keyword>
<dbReference type="RefSeq" id="WP_213098608.1">
    <property type="nucleotide sequence ID" value="NZ_JAGYPN010000002.1"/>
</dbReference>
<feature type="transmembrane region" description="Helical" evidence="1">
    <location>
        <begin position="12"/>
        <end position="33"/>
    </location>
</feature>
<evidence type="ECO:0000256" key="1">
    <source>
        <dbReference type="SAM" id="Phobius"/>
    </source>
</evidence>
<protein>
    <submittedName>
        <fullName evidence="2">TIGR02206 family membrane protein</fullName>
    </submittedName>
</protein>
<feature type="transmembrane region" description="Helical" evidence="1">
    <location>
        <begin position="101"/>
        <end position="119"/>
    </location>
</feature>
<feature type="transmembrane region" description="Helical" evidence="1">
    <location>
        <begin position="45"/>
        <end position="65"/>
    </location>
</feature>
<dbReference type="Proteomes" id="UP000676456">
    <property type="component" value="Unassembled WGS sequence"/>
</dbReference>
<evidence type="ECO:0000313" key="3">
    <source>
        <dbReference type="Proteomes" id="UP000676456"/>
    </source>
</evidence>
<dbReference type="AlphaFoldDB" id="A0A942ULG6"/>
<evidence type="ECO:0000313" key="2">
    <source>
        <dbReference type="EMBL" id="MBS4223611.1"/>
    </source>
</evidence>
<dbReference type="EMBL" id="JAGYPN010000002">
    <property type="protein sequence ID" value="MBS4223611.1"/>
    <property type="molecule type" value="Genomic_DNA"/>
</dbReference>
<dbReference type="InterPro" id="IPR011737">
    <property type="entry name" value="CHP02206_TP0381"/>
</dbReference>
<keyword evidence="1" id="KW-0472">Membrane</keyword>
<gene>
    <name evidence="2" type="ORF">KHA91_12715</name>
</gene>